<dbReference type="AlphaFoldDB" id="A0A0F9NK47"/>
<comment type="caution">
    <text evidence="1">The sequence shown here is derived from an EMBL/GenBank/DDBJ whole genome shotgun (WGS) entry which is preliminary data.</text>
</comment>
<organism evidence="1">
    <name type="scientific">marine sediment metagenome</name>
    <dbReference type="NCBI Taxonomy" id="412755"/>
    <lineage>
        <taxon>unclassified sequences</taxon>
        <taxon>metagenomes</taxon>
        <taxon>ecological metagenomes</taxon>
    </lineage>
</organism>
<accession>A0A0F9NK47</accession>
<protein>
    <submittedName>
        <fullName evidence="1">Uncharacterized protein</fullName>
    </submittedName>
</protein>
<dbReference type="EMBL" id="LAZR01006858">
    <property type="protein sequence ID" value="KKM89185.1"/>
    <property type="molecule type" value="Genomic_DNA"/>
</dbReference>
<proteinExistence type="predicted"/>
<gene>
    <name evidence="1" type="ORF">LCGC14_1251230</name>
</gene>
<reference evidence="1" key="1">
    <citation type="journal article" date="2015" name="Nature">
        <title>Complex archaea that bridge the gap between prokaryotes and eukaryotes.</title>
        <authorList>
            <person name="Spang A."/>
            <person name="Saw J.H."/>
            <person name="Jorgensen S.L."/>
            <person name="Zaremba-Niedzwiedzka K."/>
            <person name="Martijn J."/>
            <person name="Lind A.E."/>
            <person name="van Eijk R."/>
            <person name="Schleper C."/>
            <person name="Guy L."/>
            <person name="Ettema T.J."/>
        </authorList>
    </citation>
    <scope>NUCLEOTIDE SEQUENCE</scope>
</reference>
<name>A0A0F9NK47_9ZZZZ</name>
<evidence type="ECO:0000313" key="1">
    <source>
        <dbReference type="EMBL" id="KKM89185.1"/>
    </source>
</evidence>
<sequence length="109" mass="12658">MEILGVLILVTFTAWLFDRLGEERGEVKGITAMLREIAAEKKIKYEQSLPKNQNLAEELSKKLDDPNLPKDYTVNDFFDEMGIQLRDRNDFAMAAILRQVDELRKQKEV</sequence>